<dbReference type="AlphaFoldDB" id="A0A397VPI3"/>
<evidence type="ECO:0000313" key="2">
    <source>
        <dbReference type="Proteomes" id="UP000266673"/>
    </source>
</evidence>
<gene>
    <name evidence="1" type="ORF">C2G38_2170499</name>
</gene>
<organism evidence="1 2">
    <name type="scientific">Gigaspora rosea</name>
    <dbReference type="NCBI Taxonomy" id="44941"/>
    <lineage>
        <taxon>Eukaryota</taxon>
        <taxon>Fungi</taxon>
        <taxon>Fungi incertae sedis</taxon>
        <taxon>Mucoromycota</taxon>
        <taxon>Glomeromycotina</taxon>
        <taxon>Glomeromycetes</taxon>
        <taxon>Diversisporales</taxon>
        <taxon>Gigasporaceae</taxon>
        <taxon>Gigaspora</taxon>
    </lineage>
</organism>
<comment type="caution">
    <text evidence="1">The sequence shown here is derived from an EMBL/GenBank/DDBJ whole genome shotgun (WGS) entry which is preliminary data.</text>
</comment>
<keyword evidence="2" id="KW-1185">Reference proteome</keyword>
<name>A0A397VPI3_9GLOM</name>
<evidence type="ECO:0000313" key="1">
    <source>
        <dbReference type="EMBL" id="RIB23681.1"/>
    </source>
</evidence>
<dbReference type="Proteomes" id="UP000266673">
    <property type="component" value="Unassembled WGS sequence"/>
</dbReference>
<dbReference type="OrthoDB" id="2448326at2759"/>
<reference evidence="1 2" key="1">
    <citation type="submission" date="2018-06" db="EMBL/GenBank/DDBJ databases">
        <title>Comparative genomics reveals the genomic features of Rhizophagus irregularis, R. cerebriforme, R. diaphanum and Gigaspora rosea, and their symbiotic lifestyle signature.</title>
        <authorList>
            <person name="Morin E."/>
            <person name="San Clemente H."/>
            <person name="Chen E.C.H."/>
            <person name="De La Providencia I."/>
            <person name="Hainaut M."/>
            <person name="Kuo A."/>
            <person name="Kohler A."/>
            <person name="Murat C."/>
            <person name="Tang N."/>
            <person name="Roy S."/>
            <person name="Loubradou J."/>
            <person name="Henrissat B."/>
            <person name="Grigoriev I.V."/>
            <person name="Corradi N."/>
            <person name="Roux C."/>
            <person name="Martin F.M."/>
        </authorList>
    </citation>
    <scope>NUCLEOTIDE SEQUENCE [LARGE SCALE GENOMIC DNA]</scope>
    <source>
        <strain evidence="1 2">DAOM 194757</strain>
    </source>
</reference>
<sequence>MCLCHFFEKYEGVGLLGCETKESQTKRHANSEKSKSRLQLYHTFFSELVQIQMHLEEYSLCEIHYNQLIASDFLRQLLLNSNLPSTSNRRGKRKVSNKFAEEQAHTEPAVTVEIDVCNSLQANKQTNEVAVQASNETHEIGVKVSDNMLHTLEAHINLLQLQLNLKINEVEDLKKQLEYAYDYVIESWDHVQEINKINKELTEQNNAFKYKWENRYSNQIKRIDAIIQIANQERQSIYEDIESLILNRQRFSLNNLLNFTPNKCWLESLAVESEPLPKGLLFLAFDNEQHGQHNYLDRGNNTVIYHTVTSFIALNMNKNNRVQFTIAPWLCDSLIDKQYDKLYYIAPEMQSEHELELKLYLSSILEELVVEKNDKFNTIDMTIKNQKGTGSHSKWCKKCNTTNIDNKKRTCPNCNEKLDTLAVLQAESANELTQINTDSQSKSLVIKSYTFTHEQNRPNFDCISITQQSNPEHNVIIPEMYVPDPLEYNPNSIDNVRKVLEYIQKIAEINQGERKWLPVTCDGVPYTLAQKIKKDFPWLILIPGALHEEMNMLKAFIELNWMIDIKQFASLQGYRTENQLGYFKKHPMYRLLEITYGEQLMRLNPKVKQCIELYSVISRSGYSNQHQGLDAILEEVNKYLKALIPPVPSQKHWKIAARNCMKFIKLRRTLFNMIGHADNESSGGRIRPDYTLESQRFRVNLRKAGFLNPQDDNRTFKSLGGEHLLSEQLKNFSNLACERRIKLINETFKSSKSNSSPRPIPITAQEAAAAMDEKNMTKKELLAIINSLLNSINTSDRPSYRGLPQKTNAELLEILQSIRDLNNNQNELENEIKSEN</sequence>
<proteinExistence type="predicted"/>
<accession>A0A397VPI3</accession>
<protein>
    <submittedName>
        <fullName evidence="1">Uncharacterized protein</fullName>
    </submittedName>
</protein>
<dbReference type="EMBL" id="QKWP01000248">
    <property type="protein sequence ID" value="RIB23681.1"/>
    <property type="molecule type" value="Genomic_DNA"/>
</dbReference>